<dbReference type="KEGG" id="nti:DNFV4_00316"/>
<evidence type="ECO:0000313" key="2">
    <source>
        <dbReference type="Proteomes" id="UP001179121"/>
    </source>
</evidence>
<dbReference type="Proteomes" id="UP001179121">
    <property type="component" value="Chromosome"/>
</dbReference>
<dbReference type="EMBL" id="OX365700">
    <property type="protein sequence ID" value="CAI4029896.1"/>
    <property type="molecule type" value="Genomic_DNA"/>
</dbReference>
<keyword evidence="2" id="KW-1185">Reference proteome</keyword>
<gene>
    <name evidence="1" type="ORF">DNFV4_00316</name>
</gene>
<evidence type="ECO:0000313" key="1">
    <source>
        <dbReference type="EMBL" id="CAI4029896.1"/>
    </source>
</evidence>
<protein>
    <submittedName>
        <fullName evidence="1">Uncharacterized protein</fullName>
    </submittedName>
</protein>
<name>A0AA86MVS1_9BACT</name>
<dbReference type="RefSeq" id="WP_289266914.1">
    <property type="nucleotide sequence ID" value="NZ_OX365700.1"/>
</dbReference>
<sequence length="117" mass="13314">MKTTKRKPKRETLYVNGVKGVATETMNGTIQTGRYGVRFLSDLGAQLNGTYKATWDAERRVLRFRTDRQTADRLSRLTGQITMEFRTGSRRRPGGLLFASVHAAILNEDHSVEWLIN</sequence>
<reference evidence="1" key="1">
    <citation type="submission" date="2022-10" db="EMBL/GenBank/DDBJ databases">
        <authorList>
            <person name="Koch H."/>
        </authorList>
    </citation>
    <scope>NUCLEOTIDE SEQUENCE</scope>
    <source>
        <strain evidence="1">DNF</strain>
    </source>
</reference>
<organism evidence="1 2">
    <name type="scientific">Nitrospira tepida</name>
    <dbReference type="NCBI Taxonomy" id="2973512"/>
    <lineage>
        <taxon>Bacteria</taxon>
        <taxon>Pseudomonadati</taxon>
        <taxon>Nitrospirota</taxon>
        <taxon>Nitrospiria</taxon>
        <taxon>Nitrospirales</taxon>
        <taxon>Nitrospiraceae</taxon>
        <taxon>Nitrospira</taxon>
    </lineage>
</organism>
<proteinExistence type="predicted"/>
<accession>A0AA86MVS1</accession>
<dbReference type="AlphaFoldDB" id="A0AA86MVS1"/>